<evidence type="ECO:0000256" key="1">
    <source>
        <dbReference type="SAM" id="MobiDB-lite"/>
    </source>
</evidence>
<dbReference type="AlphaFoldDB" id="M0DBH1"/>
<accession>M0DBH1</accession>
<keyword evidence="3" id="KW-1185">Reference proteome</keyword>
<feature type="compositionally biased region" description="Basic and acidic residues" evidence="1">
    <location>
        <begin position="44"/>
        <end position="57"/>
    </location>
</feature>
<dbReference type="Proteomes" id="UP000011513">
    <property type="component" value="Unassembled WGS sequence"/>
</dbReference>
<dbReference type="eggNOG" id="arCOG04570">
    <property type="taxonomic scope" value="Archaea"/>
</dbReference>
<dbReference type="EMBL" id="AOIV01000010">
    <property type="protein sequence ID" value="ELZ32845.1"/>
    <property type="molecule type" value="Genomic_DNA"/>
</dbReference>
<gene>
    <name evidence="2" type="ORF">C474_06215</name>
</gene>
<sequence length="220" mass="24776">MRSTDANARRTGASKTVRGTGADAVDGDMTEQNAADVDPESYAEELRRKREEKDDFFGSHPQSPIPPEERDAFDGLDYFDPNPDARVEATVSVHEDPEPVPMETTAGDEVRYLRLVTFSFELRGEAVELHGYQQEREDDEAVFVPFRDKTTGQQSYRNGRYIELHPDEPLADSETVVLDFNLAYTPFCAYSETFACPLPPEENWLDVAVGAGERDWNSTN</sequence>
<evidence type="ECO:0000313" key="2">
    <source>
        <dbReference type="EMBL" id="ELZ32845.1"/>
    </source>
</evidence>
<dbReference type="PATRIC" id="fig|1227487.5.peg.1267"/>
<proteinExistence type="predicted"/>
<dbReference type="InterPro" id="IPR012467">
    <property type="entry name" value="DUF1684"/>
</dbReference>
<reference evidence="2 3" key="1">
    <citation type="journal article" date="2014" name="PLoS Genet.">
        <title>Phylogenetically driven sequencing of extremely halophilic archaea reveals strategies for static and dynamic osmo-response.</title>
        <authorList>
            <person name="Becker E.A."/>
            <person name="Seitzer P.M."/>
            <person name="Tritt A."/>
            <person name="Larsen D."/>
            <person name="Krusor M."/>
            <person name="Yao A.I."/>
            <person name="Wu D."/>
            <person name="Madern D."/>
            <person name="Eisen J.A."/>
            <person name="Darling A.E."/>
            <person name="Facciotti M.T."/>
        </authorList>
    </citation>
    <scope>NUCLEOTIDE SEQUENCE [LARGE SCALE GENOMIC DNA]</scope>
    <source>
        <strain evidence="2 3">JCM 14848</strain>
    </source>
</reference>
<organism evidence="2 3">
    <name type="scientific">Halogeometricum pallidum JCM 14848</name>
    <dbReference type="NCBI Taxonomy" id="1227487"/>
    <lineage>
        <taxon>Archaea</taxon>
        <taxon>Methanobacteriati</taxon>
        <taxon>Methanobacteriota</taxon>
        <taxon>Stenosarchaea group</taxon>
        <taxon>Halobacteria</taxon>
        <taxon>Halobacteriales</taxon>
        <taxon>Haloferacaceae</taxon>
        <taxon>Halogeometricum</taxon>
    </lineage>
</organism>
<comment type="caution">
    <text evidence="2">The sequence shown here is derived from an EMBL/GenBank/DDBJ whole genome shotgun (WGS) entry which is preliminary data.</text>
</comment>
<evidence type="ECO:0000313" key="3">
    <source>
        <dbReference type="Proteomes" id="UP000011513"/>
    </source>
</evidence>
<dbReference type="InParanoid" id="M0DBH1"/>
<dbReference type="Gene3D" id="6.10.250.1680">
    <property type="match status" value="1"/>
</dbReference>
<protein>
    <recommendedName>
        <fullName evidence="4">DUF1684 domain-containing protein</fullName>
    </recommendedName>
</protein>
<evidence type="ECO:0008006" key="4">
    <source>
        <dbReference type="Google" id="ProtNLM"/>
    </source>
</evidence>
<dbReference type="Pfam" id="PF07920">
    <property type="entry name" value="DUF1684"/>
    <property type="match status" value="1"/>
</dbReference>
<dbReference type="PANTHER" id="PTHR41913:SF1">
    <property type="entry name" value="DUF1684 DOMAIN-CONTAINING PROTEIN"/>
    <property type="match status" value="1"/>
</dbReference>
<feature type="region of interest" description="Disordered" evidence="1">
    <location>
        <begin position="1"/>
        <end position="70"/>
    </location>
</feature>
<name>M0DBH1_HALPD</name>
<dbReference type="PANTHER" id="PTHR41913">
    <property type="entry name" value="DUF1684 DOMAIN-CONTAINING PROTEIN"/>
    <property type="match status" value="1"/>
</dbReference>